<reference evidence="2 3" key="2">
    <citation type="submission" date="2012-06" db="EMBL/GenBank/DDBJ databases">
        <authorList>
            <person name="Fiebig A."/>
        </authorList>
    </citation>
    <scope>NUCLEOTIDE SEQUENCE [LARGE SCALE GENOMIC DNA]</scope>
    <source>
        <strain evidence="2 3">DFL-43</strain>
    </source>
</reference>
<comment type="caution">
    <text evidence="2">The sequence shown here is derived from an EMBL/GenBank/DDBJ whole genome shotgun (WGS) entry which is preliminary data.</text>
</comment>
<reference evidence="2 3" key="1">
    <citation type="submission" date="2007-10" db="EMBL/GenBank/DDBJ databases">
        <authorList>
            <person name="Wagner-Dobler I."/>
            <person name="Ferriera S."/>
            <person name="Johnson J."/>
            <person name="Kravitz S."/>
            <person name="Beeson K."/>
            <person name="Sutton G."/>
            <person name="Rogers Y.-H."/>
            <person name="Friedman R."/>
            <person name="Frazier M."/>
            <person name="Venter J.C."/>
        </authorList>
    </citation>
    <scope>NUCLEOTIDE SEQUENCE [LARGE SCALE GENOMIC DNA]</scope>
    <source>
        <strain evidence="2 3">DFL-43</strain>
    </source>
</reference>
<dbReference type="AlphaFoldDB" id="A0A094Z289"/>
<dbReference type="EMBL" id="ABIA03000004">
    <property type="protein sequence ID" value="KGB27074.1"/>
    <property type="molecule type" value="Genomic_DNA"/>
</dbReference>
<sequence>MINPQTTTTTHTVELIGSYTARHLQSGLEVDQSGRKNRPSTKSAIPALCRKLIESGLDPADKVHVIRKALDREGHIPVFKRDRALSVWASLDCVESDTRPPHWVKHRPLLRPRRGE</sequence>
<keyword evidence="3" id="KW-1185">Reference proteome</keyword>
<feature type="region of interest" description="Disordered" evidence="1">
    <location>
        <begin position="97"/>
        <end position="116"/>
    </location>
</feature>
<protein>
    <submittedName>
        <fullName evidence="2">Uncharacterized protein</fullName>
    </submittedName>
</protein>
<dbReference type="RefSeq" id="WP_156970342.1">
    <property type="nucleotide sequence ID" value="NZ_CM002917.1"/>
</dbReference>
<dbReference type="OrthoDB" id="8453027at2"/>
<proteinExistence type="predicted"/>
<dbReference type="Proteomes" id="UP000004291">
    <property type="component" value="Chromosome"/>
</dbReference>
<feature type="compositionally biased region" description="Basic residues" evidence="1">
    <location>
        <begin position="102"/>
        <end position="116"/>
    </location>
</feature>
<gene>
    <name evidence="2" type="ORF">HPDFL43_00039240</name>
</gene>
<name>A0A094Z289_HOEPD</name>
<evidence type="ECO:0000313" key="3">
    <source>
        <dbReference type="Proteomes" id="UP000004291"/>
    </source>
</evidence>
<evidence type="ECO:0000256" key="1">
    <source>
        <dbReference type="SAM" id="MobiDB-lite"/>
    </source>
</evidence>
<organism evidence="2 3">
    <name type="scientific">Hoeflea phototrophica (strain DSM 17068 / NCIMB 14078 / DFL-43)</name>
    <dbReference type="NCBI Taxonomy" id="411684"/>
    <lineage>
        <taxon>Bacteria</taxon>
        <taxon>Pseudomonadati</taxon>
        <taxon>Pseudomonadota</taxon>
        <taxon>Alphaproteobacteria</taxon>
        <taxon>Hyphomicrobiales</taxon>
        <taxon>Rhizobiaceae</taxon>
        <taxon>Hoeflea</taxon>
    </lineage>
</organism>
<accession>A0A094Z289</accession>
<evidence type="ECO:0000313" key="2">
    <source>
        <dbReference type="EMBL" id="KGB27074.1"/>
    </source>
</evidence>
<dbReference type="HOGENOM" id="CLU_2095238_0_0_5"/>